<dbReference type="EMBL" id="PHIG01000032">
    <property type="protein sequence ID" value="PJK29500.1"/>
    <property type="molecule type" value="Genomic_DNA"/>
</dbReference>
<dbReference type="Gene3D" id="3.40.50.720">
    <property type="entry name" value="NAD(P)-binding Rossmann-like Domain"/>
    <property type="match status" value="1"/>
</dbReference>
<dbReference type="Proteomes" id="UP000229498">
    <property type="component" value="Unassembled WGS sequence"/>
</dbReference>
<dbReference type="GO" id="GO:0000166">
    <property type="term" value="F:nucleotide binding"/>
    <property type="evidence" value="ECO:0007669"/>
    <property type="project" value="InterPro"/>
</dbReference>
<reference evidence="3 4" key="1">
    <citation type="submission" date="2017-11" db="EMBL/GenBank/DDBJ databases">
        <title>Draft genome sequence of Rhizobiales bacterium SY3-13.</title>
        <authorList>
            <person name="Sun C."/>
        </authorList>
    </citation>
    <scope>NUCLEOTIDE SEQUENCE [LARGE SCALE GENOMIC DNA]</scope>
    <source>
        <strain evidence="3 4">SY3-13</strain>
    </source>
</reference>
<dbReference type="AlphaFoldDB" id="A0A2M9G1A9"/>
<dbReference type="OrthoDB" id="9800846at2"/>
<dbReference type="PANTHER" id="PTHR43377:SF1">
    <property type="entry name" value="BILIVERDIN REDUCTASE A"/>
    <property type="match status" value="1"/>
</dbReference>
<dbReference type="InterPro" id="IPR051450">
    <property type="entry name" value="Gfo/Idh/MocA_Oxidoreductases"/>
</dbReference>
<comment type="caution">
    <text evidence="3">The sequence shown here is derived from an EMBL/GenBank/DDBJ whole genome shotgun (WGS) entry which is preliminary data.</text>
</comment>
<feature type="domain" description="GFO/IDH/MocA-like oxidoreductase" evidence="2">
    <location>
        <begin position="132"/>
        <end position="255"/>
    </location>
</feature>
<dbReference type="SUPFAM" id="SSF55347">
    <property type="entry name" value="Glyceraldehyde-3-phosphate dehydrogenase-like, C-terminal domain"/>
    <property type="match status" value="1"/>
</dbReference>
<dbReference type="InterPro" id="IPR036291">
    <property type="entry name" value="NAD(P)-bd_dom_sf"/>
</dbReference>
<evidence type="ECO:0000313" key="4">
    <source>
        <dbReference type="Proteomes" id="UP000229498"/>
    </source>
</evidence>
<keyword evidence="4" id="KW-1185">Reference proteome</keyword>
<name>A0A2M9G1A9_9PROT</name>
<evidence type="ECO:0000259" key="2">
    <source>
        <dbReference type="Pfam" id="PF22725"/>
    </source>
</evidence>
<dbReference type="InterPro" id="IPR055170">
    <property type="entry name" value="GFO_IDH_MocA-like_dom"/>
</dbReference>
<organism evidence="3 4">
    <name type="scientific">Minwuia thermotolerans</name>
    <dbReference type="NCBI Taxonomy" id="2056226"/>
    <lineage>
        <taxon>Bacteria</taxon>
        <taxon>Pseudomonadati</taxon>
        <taxon>Pseudomonadota</taxon>
        <taxon>Alphaproteobacteria</taxon>
        <taxon>Minwuiales</taxon>
        <taxon>Minwuiaceae</taxon>
        <taxon>Minwuia</taxon>
    </lineage>
</organism>
<feature type="domain" description="Gfo/Idh/MocA-like oxidoreductase N-terminal" evidence="1">
    <location>
        <begin position="7"/>
        <end position="115"/>
    </location>
</feature>
<dbReference type="Pfam" id="PF22725">
    <property type="entry name" value="GFO_IDH_MocA_C3"/>
    <property type="match status" value="1"/>
</dbReference>
<sequence>MTPPIAAGVIGLGVGERHIAGYERHPGCRVTRLADFCPDKRADVASRHPERPISADADAVLDDPEIAIVSIASYDQHHFEQVVRALDAGKHVFVEKPVVLREDHARIVRDKLREKPHLKLSSNLILRRCPRFRWLKAEIEDGRFGEIFHIDADYQYGRLHKLLGGWRGDLPGYSLVLGGAVHMIDLVLWLTGDRAVEVQAYGNRIATRGSGFANHDLVQAIVRFESGMVANIGCNGGCVKPHFHKLEVYGTAASFVNRLESAFVYRSRDPGMEPEAITEAYPGVDKGDLLHDFVDAVIEDREPEVGVDGIFSALAVCFAIERAVHSGRAEPVRSF</sequence>
<dbReference type="Gene3D" id="3.30.360.10">
    <property type="entry name" value="Dihydrodipicolinate Reductase, domain 2"/>
    <property type="match status" value="1"/>
</dbReference>
<dbReference type="PANTHER" id="PTHR43377">
    <property type="entry name" value="BILIVERDIN REDUCTASE A"/>
    <property type="match status" value="1"/>
</dbReference>
<dbReference type="Pfam" id="PF01408">
    <property type="entry name" value="GFO_IDH_MocA"/>
    <property type="match status" value="1"/>
</dbReference>
<dbReference type="RefSeq" id="WP_109793524.1">
    <property type="nucleotide sequence ID" value="NZ_PHIG01000032.1"/>
</dbReference>
<gene>
    <name evidence="3" type="ORF">CVT23_10575</name>
</gene>
<dbReference type="SUPFAM" id="SSF51735">
    <property type="entry name" value="NAD(P)-binding Rossmann-fold domains"/>
    <property type="match status" value="1"/>
</dbReference>
<protein>
    <submittedName>
        <fullName evidence="3">Dehydrogenase</fullName>
    </submittedName>
</protein>
<evidence type="ECO:0000259" key="1">
    <source>
        <dbReference type="Pfam" id="PF01408"/>
    </source>
</evidence>
<accession>A0A2M9G1A9</accession>
<evidence type="ECO:0000313" key="3">
    <source>
        <dbReference type="EMBL" id="PJK29500.1"/>
    </source>
</evidence>
<dbReference type="InterPro" id="IPR000683">
    <property type="entry name" value="Gfo/Idh/MocA-like_OxRdtase_N"/>
</dbReference>
<proteinExistence type="predicted"/>